<proteinExistence type="predicted"/>
<dbReference type="InterPro" id="IPR036570">
    <property type="entry name" value="HORMA_dom_sf"/>
</dbReference>
<sequence length="295" mass="32707">MASTNHANAVSSSSQQFSSLLGCTMESIIHELLYSRSIYPPDSYVHHRHLGVRFHCSRVPQVCDYISNFLKVAVPSIVSGVGDSISLVILEEEVANSNQSGTSGGQQQRIGATKTLERFVFQFQIENIIYGEDTKPKHIALHNDGGNMLPMDIQHEAMKRDTELASEAKTQMERSMRDCLLQVLSLRGRRRSKDEKAENLSFKLCLHVAEEDKKQQQDDNDIVVASVSGKQCPELVTAVNQGEWFQPEESSCLFSTNANGNANGSKGLIRPIRHVNLPSCGIKMQMGFAVPSEQN</sequence>
<name>A0AAD8Y9C9_9STRA</name>
<dbReference type="Proteomes" id="UP001224775">
    <property type="component" value="Unassembled WGS sequence"/>
</dbReference>
<organism evidence="2 3">
    <name type="scientific">Skeletonema marinoi</name>
    <dbReference type="NCBI Taxonomy" id="267567"/>
    <lineage>
        <taxon>Eukaryota</taxon>
        <taxon>Sar</taxon>
        <taxon>Stramenopiles</taxon>
        <taxon>Ochrophyta</taxon>
        <taxon>Bacillariophyta</taxon>
        <taxon>Coscinodiscophyceae</taxon>
        <taxon>Thalassiosirophycidae</taxon>
        <taxon>Thalassiosirales</taxon>
        <taxon>Skeletonemataceae</taxon>
        <taxon>Skeletonema</taxon>
        <taxon>Skeletonema marinoi-dohrnii complex</taxon>
    </lineage>
</organism>
<protein>
    <recommendedName>
        <fullName evidence="1">HORMA domain-containing protein</fullName>
    </recommendedName>
</protein>
<dbReference type="Gene3D" id="3.30.900.10">
    <property type="entry name" value="HORMA domain"/>
    <property type="match status" value="1"/>
</dbReference>
<evidence type="ECO:0000313" key="2">
    <source>
        <dbReference type="EMBL" id="KAK1741618.1"/>
    </source>
</evidence>
<accession>A0AAD8Y9C9</accession>
<evidence type="ECO:0000313" key="3">
    <source>
        <dbReference type="Proteomes" id="UP001224775"/>
    </source>
</evidence>
<gene>
    <name evidence="2" type="ORF">QTG54_007191</name>
</gene>
<dbReference type="EMBL" id="JATAAI010000012">
    <property type="protein sequence ID" value="KAK1741618.1"/>
    <property type="molecule type" value="Genomic_DNA"/>
</dbReference>
<keyword evidence="3" id="KW-1185">Reference proteome</keyword>
<dbReference type="InterPro" id="IPR003511">
    <property type="entry name" value="HORMA_dom"/>
</dbReference>
<dbReference type="InterPro" id="IPR045091">
    <property type="entry name" value="Mad2-like"/>
</dbReference>
<dbReference type="AlphaFoldDB" id="A0AAD8Y9C9"/>
<dbReference type="PROSITE" id="PS50815">
    <property type="entry name" value="HORMA"/>
    <property type="match status" value="1"/>
</dbReference>
<dbReference type="PANTHER" id="PTHR11842:SF10">
    <property type="entry name" value="MITOTIC SPINDLE ASSEMBLY CHECKPOINT PROTEIN MAD2B"/>
    <property type="match status" value="1"/>
</dbReference>
<reference evidence="2" key="1">
    <citation type="submission" date="2023-06" db="EMBL/GenBank/DDBJ databases">
        <title>Survivors Of The Sea: Transcriptome response of Skeletonema marinoi to long-term dormancy.</title>
        <authorList>
            <person name="Pinder M.I.M."/>
            <person name="Kourtchenko O."/>
            <person name="Robertson E.K."/>
            <person name="Larsson T."/>
            <person name="Maumus F."/>
            <person name="Osuna-Cruz C.M."/>
            <person name="Vancaester E."/>
            <person name="Stenow R."/>
            <person name="Vandepoele K."/>
            <person name="Ploug H."/>
            <person name="Bruchert V."/>
            <person name="Godhe A."/>
            <person name="Topel M."/>
        </authorList>
    </citation>
    <scope>NUCLEOTIDE SEQUENCE</scope>
    <source>
        <strain evidence="2">R05AC</strain>
    </source>
</reference>
<evidence type="ECO:0000259" key="1">
    <source>
        <dbReference type="PROSITE" id="PS50815"/>
    </source>
</evidence>
<dbReference type="PANTHER" id="PTHR11842">
    <property type="entry name" value="MITOTIC SPINDLE ASSEMBLY CHECKPOINT PROTEIN MAD2"/>
    <property type="match status" value="1"/>
</dbReference>
<dbReference type="GO" id="GO:0016035">
    <property type="term" value="C:zeta DNA polymerase complex"/>
    <property type="evidence" value="ECO:0007669"/>
    <property type="project" value="TreeGrafter"/>
</dbReference>
<comment type="caution">
    <text evidence="2">The sequence shown here is derived from an EMBL/GenBank/DDBJ whole genome shotgun (WGS) entry which is preliminary data.</text>
</comment>
<feature type="domain" description="HORMA" evidence="1">
    <location>
        <begin position="15"/>
        <end position="255"/>
    </location>
</feature>
<dbReference type="SUPFAM" id="SSF56019">
    <property type="entry name" value="The spindle assembly checkpoint protein mad2"/>
    <property type="match status" value="1"/>
</dbReference>